<dbReference type="InterPro" id="IPR006142">
    <property type="entry name" value="INTEIN"/>
</dbReference>
<dbReference type="Gene3D" id="2.170.16.10">
    <property type="entry name" value="Hedgehog/Intein (Hint) domain"/>
    <property type="match status" value="5"/>
</dbReference>
<dbReference type="SUPFAM" id="SSF55608">
    <property type="entry name" value="Homing endonucleases"/>
    <property type="match status" value="2"/>
</dbReference>
<keyword evidence="4" id="KW-0548">Nucleotidyltransferase</keyword>
<sequence>MNAHIPQSYEAMVELEDIAAIPHHIITPRHAKPMIGVYQDTLVGSYRLTQKNVQFTRREFMNLMMWNKRFNGVLPVPRLLQDGKERWTGQQVLGAIIPPINIEMGNKSFDSDKDSKDSDSYVRIKQGDIQQGVVDSDVYMKPSKGIIHVTYNDCGPKETVDLLDALQNTVENFLVLNGFSVGISDLVADEETKQEIDAKIQERKKQVEQVILQVHMDLFDNNTGKTNQQEFEDQVFGILNKATSDAGATSQKSLSSENRLVAMVRSGSKGEPLNIAQMMACLGQTAIEGKRVPYGFTDRTLPHYKKYDDSAEARGFIESSFIRGLTPQEFFFHAMSGREGLIDTAVKSVTGDTEIVIIENGQPKHVTIGGWIDSHLVLHEDSIQHMDENNMEYLELDRSVFIPTVDADGNVSWGEVKAVTRHDPGKKLYEIKTLGGREVTVTEAQSLLIWNAQEKQFLPKLTPDVTTDDYVPVTMHLPVSPILIDRIEVSTYLPKSKYLYGSDFERAVHEMNSVMKDREHIPARWWQSNNGSTFTLPYDSKARLQRATVRSNVRNIKPGYVYPFTTNRDHALIPDTLPLDNKNGIMIGLYLAEGNADIKSGYIQITNNDNVIRTFVKGWFDSMNVKYSEEIKVNHIGGTSSSVRGYSTILAQLFTDLMGHGAENKHVPSEAYSAPEEFVTGMLNGYFSGDGTVSSHSIEAGSASERLIQGMSMLCSRIGIFGKVFTTTLKKNNIGTSVILPTYRISIRAQWATLFAKKVSLIDDHKQVKLMSLNASEQHRNFVSVKDVVMDKIIEINPISADKYHKMYDLTIPSTFNFGLANGLQVRDTADTGYIQRQLIKSMEDLTVQHDGTVRDANNNIVQFHYGEDGINPTKIETQSLPIGKLSQSEIRDQFGMVGVDWSTVLKEGSIRENDELLITQYLTDLEYDQRMMVEGVFQRKSLDSGSVFAPVNLARWILNTKIRFGIKSDEKTDLTPAYVLEGIKKLMTNTHDYHKIWCALLRFHLAPHKLIVKERFTKDAFDMLMELILVNHMKAWVQPGDQVGIVAAQSIGEPATQMCEVGSTVICITNGKDLRFYGTIQDFVDPLLAQNKDKVIQLAEDSVVMPLEDDYYIIGVSEDEKTSWKRISEISRHPANGGLVEVVTRTGRRNTATLTHSFLRRSNTGIVPVLGSDLKIGMRIPVARFIPEVPGALTEFKQGDTTFSLTKEFGWVCGMYLADGYFNNNKTTTKICKIHPVVEEKLRIFATQYNMELSTRHYQGEYGPGKDTMIESKDLKDFLYNTFKTGSYEKEIGGLVFHANKEFIAGLISGFFDGDGNVSVERQQIRASSRSKKLIDQVCALLGYCGMFGSVSKETSKRIKDKVQHTLNIPRKFAKQYKETVGFLLNEKADALDKIIEYNEREDIHSQQEMIDKIPELGSIIAETGKLLKMPGQSRTYGRWAKKESIGRRTLEHYVSDFEEMMAVHVDKEAEVTIKENMALLHSALNADVFWDEIVDLVYHDDPKEHVYDFTVPGNDSFMVDNNILVHNTLNSVDWDTEIYIAKNGKLMTPKIGEFIDMYYDECKDSDRVKFLPNNQIYIELKDGNDWQAVSCGEDGIMKWTKLEAITRHPVINDDGTDTILKVTLESGREVKATKGKSFLTLQNGKILGANGSELKVGDALPIANHLAIEQLGYITKVSVRDILPPQEYMYGTEVKKAKDVMDTSKDRHWFTQHQGTLFTVPYSRSDAFRDAFQHGRNSNDIRVGNVYTKHMKKDVSQIPETIELTSDFGFFCGAYLAEGMSNDTQVIITNNDMGYLTKVKIFMDEWNVGTHIVSEERVIENTKIKGTTTSLIIHSTILAKIMKTWFGRISYEKNIPTWVLQAPDEYLKGLIDGYISGDGTVDKRAGTVHATSVSYKLLESIQSILARYHIYSKVSCHMPKIHRFQSVHKAYTMTVPTKYSNIFSKVFTLSIKSKQERLVEHHQHREAEDVLSKWNVTKDMVWDKIKHIEEVKPMGEGWMYDLTVEETTNFTTKNLIAVKDTFHQAGVASKSAVTRGVPRLRELLKVTHNPKATSLTIYLRPEYRNNKEKAREVAQDLELTILRTITEKVAIYWDETDDNTVIEEDRELMKFYRLFESDFMAEQDMKHTYSKWLLRLELNHEEMFNRNISIQEVVRVMNAQFKDEINVVYSDYNSEKLVMRIRIPVTEAKDTASNLDDFTNLKKFQNKLLNSIVIRGLSGIKGATFRKDTQFVENVNGKYEPIEQYILDTDGSNFIKAMNHPAIDGTRLYSTNVWDVYEVLGIEATRSILFNEISGLFESVGVNYRHLCLLCDVMTRFGRLMSIDRYGIKKNDVGTLAKASFEETQNILLKAALYGEVDPVTGVSANIMMGQPIRGGTAFSQILLDDQALPKLLADMDIDKYADVEEEQEGDLLADERLGLDDPCSSAQFQMNLAVPSTKRMMMEEEPDIEMEVMA</sequence>
<dbReference type="GO" id="GO:0003899">
    <property type="term" value="F:DNA-directed RNA polymerase activity"/>
    <property type="evidence" value="ECO:0007669"/>
    <property type="project" value="UniProtKB-EC"/>
</dbReference>
<dbReference type="Gene3D" id="1.10.132.30">
    <property type="match status" value="1"/>
</dbReference>
<feature type="domain" description="DOD-type homing endonuclease" evidence="8">
    <location>
        <begin position="1213"/>
        <end position="1348"/>
    </location>
</feature>
<dbReference type="PROSITE" id="PS50819">
    <property type="entry name" value="INTEIN_ENDONUCLEASE"/>
    <property type="match status" value="3"/>
</dbReference>
<dbReference type="NCBIfam" id="TIGR01443">
    <property type="entry name" value="intein_Cterm"/>
    <property type="match status" value="1"/>
</dbReference>
<dbReference type="InterPro" id="IPR007066">
    <property type="entry name" value="RNA_pol_Rpb1_3"/>
</dbReference>
<dbReference type="Pfam" id="PF14890">
    <property type="entry name" value="Intein_splicing"/>
    <property type="match status" value="2"/>
</dbReference>
<evidence type="ECO:0000313" key="9">
    <source>
        <dbReference type="EMBL" id="QHU18636.1"/>
    </source>
</evidence>
<dbReference type="InterPro" id="IPR004860">
    <property type="entry name" value="LAGLIDADG_dom"/>
</dbReference>
<dbReference type="InterPro" id="IPR027434">
    <property type="entry name" value="Homing_endonucl"/>
</dbReference>
<feature type="domain" description="DOD-type homing endonuclease" evidence="8">
    <location>
        <begin position="1773"/>
        <end position="1912"/>
    </location>
</feature>
<dbReference type="CDD" id="cd00081">
    <property type="entry name" value="Hint"/>
    <property type="match status" value="3"/>
</dbReference>
<dbReference type="GO" id="GO:0000428">
    <property type="term" value="C:DNA-directed RNA polymerase complex"/>
    <property type="evidence" value="ECO:0007669"/>
    <property type="project" value="UniProtKB-KW"/>
</dbReference>
<keyword evidence="2" id="KW-0240">DNA-directed RNA polymerase</keyword>
<dbReference type="SMART" id="SM00305">
    <property type="entry name" value="HintC"/>
    <property type="match status" value="2"/>
</dbReference>
<dbReference type="GO" id="GO:0004519">
    <property type="term" value="F:endonuclease activity"/>
    <property type="evidence" value="ECO:0007669"/>
    <property type="project" value="InterPro"/>
</dbReference>
<dbReference type="InterPro" id="IPR036844">
    <property type="entry name" value="Hint_dom_sf"/>
</dbReference>
<dbReference type="Gene3D" id="6.20.50.80">
    <property type="match status" value="1"/>
</dbReference>
<dbReference type="SMART" id="SM00306">
    <property type="entry name" value="HintN"/>
    <property type="match status" value="3"/>
</dbReference>
<dbReference type="GO" id="GO:0016539">
    <property type="term" value="P:intein-mediated protein splicing"/>
    <property type="evidence" value="ECO:0007669"/>
    <property type="project" value="InterPro"/>
</dbReference>
<dbReference type="InterPro" id="IPR003587">
    <property type="entry name" value="Hint_dom_N"/>
</dbReference>
<dbReference type="SUPFAM" id="SSF64484">
    <property type="entry name" value="beta and beta-prime subunits of DNA dependent RNA-polymerase"/>
    <property type="match status" value="3"/>
</dbReference>
<dbReference type="Pfam" id="PF04992">
    <property type="entry name" value="RNA_pol_Rpb1_6"/>
    <property type="match status" value="1"/>
</dbReference>
<keyword evidence="7" id="KW-0804">Transcription</keyword>
<dbReference type="Gene3D" id="3.30.1360.140">
    <property type="match status" value="1"/>
</dbReference>
<protein>
    <recommendedName>
        <fullName evidence="1">DNA-directed RNA polymerase</fullName>
        <ecNumber evidence="1">2.7.7.6</ecNumber>
    </recommendedName>
</protein>
<accession>A0A6C0KNA7</accession>
<dbReference type="EMBL" id="MN740936">
    <property type="protein sequence ID" value="QHU18636.1"/>
    <property type="molecule type" value="Genomic_DNA"/>
</dbReference>
<evidence type="ECO:0000256" key="7">
    <source>
        <dbReference type="ARBA" id="ARBA00023163"/>
    </source>
</evidence>
<name>A0A6C0KNA7_9ZZZZ</name>
<dbReference type="InterPro" id="IPR030934">
    <property type="entry name" value="Intein_C"/>
</dbReference>
<keyword evidence="6" id="KW-0651">Protein splicing</keyword>
<dbReference type="PANTHER" id="PTHR19376">
    <property type="entry name" value="DNA-DIRECTED RNA POLYMERASE"/>
    <property type="match status" value="1"/>
</dbReference>
<evidence type="ECO:0000259" key="8">
    <source>
        <dbReference type="PROSITE" id="PS50819"/>
    </source>
</evidence>
<evidence type="ECO:0000256" key="5">
    <source>
        <dbReference type="ARBA" id="ARBA00022813"/>
    </source>
</evidence>
<dbReference type="SUPFAM" id="SSF51294">
    <property type="entry name" value="Hedgehog/intein (Hint) domain"/>
    <property type="match status" value="3"/>
</dbReference>
<dbReference type="Gene3D" id="3.10.28.10">
    <property type="entry name" value="Homing endonucleases"/>
    <property type="match status" value="3"/>
</dbReference>
<dbReference type="Pfam" id="PF14528">
    <property type="entry name" value="LAGLIDADG_3"/>
    <property type="match status" value="3"/>
</dbReference>
<dbReference type="Pfam" id="PF04983">
    <property type="entry name" value="RNA_pol_Rpb1_3"/>
    <property type="match status" value="1"/>
</dbReference>
<reference evidence="9" key="1">
    <citation type="journal article" date="2020" name="Nature">
        <title>Giant virus diversity and host interactions through global metagenomics.</title>
        <authorList>
            <person name="Schulz F."/>
            <person name="Roux S."/>
            <person name="Paez-Espino D."/>
            <person name="Jungbluth S."/>
            <person name="Walsh D.A."/>
            <person name="Denef V.J."/>
            <person name="McMahon K.D."/>
            <person name="Konstantinidis K.T."/>
            <person name="Eloe-Fadrosh E.A."/>
            <person name="Kyrpides N.C."/>
            <person name="Woyke T."/>
        </authorList>
    </citation>
    <scope>NUCLEOTIDE SEQUENCE</scope>
    <source>
        <strain evidence="9">GVMAG-S-3300013006-158</strain>
    </source>
</reference>
<evidence type="ECO:0000256" key="3">
    <source>
        <dbReference type="ARBA" id="ARBA00022679"/>
    </source>
</evidence>
<dbReference type="Gene3D" id="6.10.250.2940">
    <property type="match status" value="1"/>
</dbReference>
<dbReference type="InterPro" id="IPR042102">
    <property type="entry name" value="RNA_pol_Rpb1_3_sf"/>
</dbReference>
<evidence type="ECO:0000256" key="2">
    <source>
        <dbReference type="ARBA" id="ARBA00022478"/>
    </source>
</evidence>
<dbReference type="InterPro" id="IPR045867">
    <property type="entry name" value="DNA-dir_RpoC_beta_prime"/>
</dbReference>
<dbReference type="EC" id="2.7.7.6" evidence="1"/>
<dbReference type="Pfam" id="PF04990">
    <property type="entry name" value="RNA_pol_Rpb1_7"/>
    <property type="match status" value="1"/>
</dbReference>
<dbReference type="InterPro" id="IPR003586">
    <property type="entry name" value="Hint_dom_C"/>
</dbReference>
<dbReference type="Gene3D" id="1.10.150.390">
    <property type="match status" value="1"/>
</dbReference>
<dbReference type="PROSITE" id="PS50818">
    <property type="entry name" value="INTEIN_C_TER"/>
    <property type="match status" value="1"/>
</dbReference>
<dbReference type="PANTHER" id="PTHR19376:SF37">
    <property type="entry name" value="DNA-DIRECTED RNA POLYMERASE II SUBUNIT RPB1"/>
    <property type="match status" value="1"/>
</dbReference>
<dbReference type="InterPro" id="IPR007081">
    <property type="entry name" value="RNA_pol_Rpb1_5"/>
</dbReference>
<dbReference type="InterPro" id="IPR006141">
    <property type="entry name" value="Intein_N"/>
</dbReference>
<organism evidence="9">
    <name type="scientific">viral metagenome</name>
    <dbReference type="NCBI Taxonomy" id="1070528"/>
    <lineage>
        <taxon>unclassified sequences</taxon>
        <taxon>metagenomes</taxon>
        <taxon>organismal metagenomes</taxon>
    </lineage>
</organism>
<dbReference type="InterPro" id="IPR007075">
    <property type="entry name" value="RNA_pol_Rpb1_6"/>
</dbReference>
<dbReference type="InterPro" id="IPR038120">
    <property type="entry name" value="Rpb1_funnel_sf"/>
</dbReference>
<dbReference type="InterPro" id="IPR007073">
    <property type="entry name" value="RNA_pol_Rpb1_7"/>
</dbReference>
<keyword evidence="3" id="KW-0808">Transferase</keyword>
<dbReference type="GO" id="GO:0006351">
    <property type="term" value="P:DNA-templated transcription"/>
    <property type="evidence" value="ECO:0007669"/>
    <property type="project" value="InterPro"/>
</dbReference>
<dbReference type="InterPro" id="IPR004042">
    <property type="entry name" value="Intein_endonuc_central"/>
</dbReference>
<dbReference type="Pfam" id="PF04998">
    <property type="entry name" value="RNA_pol_Rpb1_5"/>
    <property type="match status" value="3"/>
</dbReference>
<dbReference type="Pfam" id="PF05000">
    <property type="entry name" value="RNA_pol_Rpb1_4"/>
    <property type="match status" value="1"/>
</dbReference>
<keyword evidence="5" id="KW-0068">Autocatalytic cleavage</keyword>
<dbReference type="InterPro" id="IPR007083">
    <property type="entry name" value="RNA_pol_Rpb1_4"/>
</dbReference>
<dbReference type="Gene3D" id="1.10.274.100">
    <property type="entry name" value="RNA polymerase Rpb1, domain 3"/>
    <property type="match status" value="1"/>
</dbReference>
<dbReference type="GO" id="GO:0003677">
    <property type="term" value="F:DNA binding"/>
    <property type="evidence" value="ECO:0007669"/>
    <property type="project" value="InterPro"/>
</dbReference>
<dbReference type="InterPro" id="IPR038593">
    <property type="entry name" value="RNA_pol_Rpb1_7_sf"/>
</dbReference>
<evidence type="ECO:0000256" key="1">
    <source>
        <dbReference type="ARBA" id="ARBA00012418"/>
    </source>
</evidence>
<proteinExistence type="predicted"/>
<feature type="domain" description="DOD-type homing endonuclease" evidence="8">
    <location>
        <begin position="586"/>
        <end position="720"/>
    </location>
</feature>
<evidence type="ECO:0000256" key="6">
    <source>
        <dbReference type="ARBA" id="ARBA00023000"/>
    </source>
</evidence>
<dbReference type="PRINTS" id="PR00379">
    <property type="entry name" value="INTEIN"/>
</dbReference>
<evidence type="ECO:0000256" key="4">
    <source>
        <dbReference type="ARBA" id="ARBA00022695"/>
    </source>
</evidence>
<dbReference type="PROSITE" id="PS50817">
    <property type="entry name" value="INTEIN_N_TER"/>
    <property type="match status" value="2"/>
</dbReference>